<feature type="region of interest" description="Disordered" evidence="1">
    <location>
        <begin position="112"/>
        <end position="133"/>
    </location>
</feature>
<comment type="caution">
    <text evidence="2">The sequence shown here is derived from an EMBL/GenBank/DDBJ whole genome shotgun (WGS) entry which is preliminary data.</text>
</comment>
<proteinExistence type="predicted"/>
<evidence type="ECO:0008006" key="4">
    <source>
        <dbReference type="Google" id="ProtNLM"/>
    </source>
</evidence>
<dbReference type="Proteomes" id="UP001249945">
    <property type="component" value="Unassembled WGS sequence"/>
</dbReference>
<evidence type="ECO:0000256" key="1">
    <source>
        <dbReference type="SAM" id="MobiDB-lite"/>
    </source>
</evidence>
<name>A0AAW8R7X3_CARDV</name>
<feature type="compositionally biased region" description="Basic residues" evidence="1">
    <location>
        <begin position="118"/>
        <end position="133"/>
    </location>
</feature>
<evidence type="ECO:0000313" key="2">
    <source>
        <dbReference type="EMBL" id="MDT1973775.1"/>
    </source>
</evidence>
<dbReference type="AlphaFoldDB" id="A0AAW8R7X3"/>
<sequence>MTVRQIELLNGEKVLIDTSLSLAQLTRSQKEGLLSKTFLQDMVAADKDPSKMDFDGMFNAVYIAYKNKNKATCMPLDEFKELLPVDLEAYGEIYSEILNGKLKHHEMANQLQKAVSKSNKKNSGKKPVKNYRN</sequence>
<organism evidence="2 3">
    <name type="scientific">Carnobacterium divergens</name>
    <name type="common">Lactobacillus divergens</name>
    <dbReference type="NCBI Taxonomy" id="2748"/>
    <lineage>
        <taxon>Bacteria</taxon>
        <taxon>Bacillati</taxon>
        <taxon>Bacillota</taxon>
        <taxon>Bacilli</taxon>
        <taxon>Lactobacillales</taxon>
        <taxon>Carnobacteriaceae</taxon>
        <taxon>Carnobacterium</taxon>
    </lineage>
</organism>
<protein>
    <recommendedName>
        <fullName evidence="4">Phage protein</fullName>
    </recommendedName>
</protein>
<accession>A0AAW8R7X3</accession>
<reference evidence="2" key="1">
    <citation type="submission" date="2022-04" db="EMBL/GenBank/DDBJ databases">
        <title>Draft genome sequences of lactic acid bacteria (LAB) strains involved in meat spoilage.</title>
        <authorList>
            <person name="Palevich N."/>
        </authorList>
    </citation>
    <scope>NUCLEOTIDE SEQUENCE</scope>
    <source>
        <strain evidence="2">9-14</strain>
    </source>
</reference>
<evidence type="ECO:0000313" key="3">
    <source>
        <dbReference type="Proteomes" id="UP001249945"/>
    </source>
</evidence>
<dbReference type="RefSeq" id="WP_311780209.1">
    <property type="nucleotide sequence ID" value="NZ_JALRMQ010000001.1"/>
</dbReference>
<dbReference type="EMBL" id="JALRMR010000004">
    <property type="protein sequence ID" value="MDT1973775.1"/>
    <property type="molecule type" value="Genomic_DNA"/>
</dbReference>
<gene>
    <name evidence="2" type="ORF">MX635_05120</name>
</gene>